<dbReference type="Proteomes" id="UP001177260">
    <property type="component" value="Unassembled WGS sequence"/>
</dbReference>
<accession>A0ACC3BE58</accession>
<sequence>MPFALSKKTALDILLDAMHEVTQLLRLDQNEKCGDEERLRPFICRLESLAETVANSESVYLHELHSSYSTQTIASNCLAFQLIEVERLDDETWLGGGDFRSAIPAVMFHTIHILIDYLRRRATAEDYVSGEPTTRCFVLLQFAHTLFQRDLLGRLNDGSCMQLVFPLEVVRRYSPCETQKAQARTYLDRLGWKEES</sequence>
<comment type="caution">
    <text evidence="1">The sequence shown here is derived from an EMBL/GenBank/DDBJ whole genome shotgun (WGS) entry which is preliminary data.</text>
</comment>
<proteinExistence type="predicted"/>
<protein>
    <submittedName>
        <fullName evidence="1">Uncharacterized protein</fullName>
    </submittedName>
</protein>
<name>A0ACC3BE58_9EURO</name>
<dbReference type="EMBL" id="JAOPJF010000006">
    <property type="protein sequence ID" value="KAK1148642.1"/>
    <property type="molecule type" value="Genomic_DNA"/>
</dbReference>
<evidence type="ECO:0000313" key="2">
    <source>
        <dbReference type="Proteomes" id="UP001177260"/>
    </source>
</evidence>
<organism evidence="1 2">
    <name type="scientific">Aspergillus melleus</name>
    <dbReference type="NCBI Taxonomy" id="138277"/>
    <lineage>
        <taxon>Eukaryota</taxon>
        <taxon>Fungi</taxon>
        <taxon>Dikarya</taxon>
        <taxon>Ascomycota</taxon>
        <taxon>Pezizomycotina</taxon>
        <taxon>Eurotiomycetes</taxon>
        <taxon>Eurotiomycetidae</taxon>
        <taxon>Eurotiales</taxon>
        <taxon>Aspergillaceae</taxon>
        <taxon>Aspergillus</taxon>
        <taxon>Aspergillus subgen. Circumdati</taxon>
    </lineage>
</organism>
<keyword evidence="2" id="KW-1185">Reference proteome</keyword>
<reference evidence="1 2" key="1">
    <citation type="journal article" date="2023" name="ACS Omega">
        <title>Identification of the Neoaspergillic Acid Biosynthesis Gene Cluster by Establishing an In Vitro CRISPR-Ribonucleoprotein Genetic System in Aspergillus melleus.</title>
        <authorList>
            <person name="Yuan B."/>
            <person name="Grau M.F."/>
            <person name="Murata R.M."/>
            <person name="Torok T."/>
            <person name="Venkateswaran K."/>
            <person name="Stajich J.E."/>
            <person name="Wang C.C.C."/>
        </authorList>
    </citation>
    <scope>NUCLEOTIDE SEQUENCE [LARGE SCALE GENOMIC DNA]</scope>
    <source>
        <strain evidence="1 2">IMV 1140</strain>
    </source>
</reference>
<gene>
    <name evidence="1" type="ORF">N8T08_008527</name>
</gene>
<evidence type="ECO:0000313" key="1">
    <source>
        <dbReference type="EMBL" id="KAK1148642.1"/>
    </source>
</evidence>